<evidence type="ECO:0000256" key="2">
    <source>
        <dbReference type="SAM" id="SignalP"/>
    </source>
</evidence>
<reference evidence="3" key="2">
    <citation type="submission" date="2025-08" db="UniProtKB">
        <authorList>
            <consortium name="Ensembl"/>
        </authorList>
    </citation>
    <scope>IDENTIFICATION</scope>
</reference>
<reference evidence="3" key="3">
    <citation type="submission" date="2025-09" db="UniProtKB">
        <authorList>
            <consortium name="Ensembl"/>
        </authorList>
    </citation>
    <scope>IDENTIFICATION</scope>
</reference>
<proteinExistence type="predicted"/>
<sequence length="284" mass="32349">MMMTSARITVLCGCVALLLILTSVSAVRGTLNSINDLMSVDFGQSVPVHSLVLLHWFANTVDIDRNDVIHLTFNPNHDYGSHYYGNRGDLFELSLGSRHYTIGNINESTSVPLPPHVRAQSGHGNRVRVVIRVREAYGVRQVERVYITQHCYPFNYQMSDYDPDQTYEVTTNLLREIREFSMDSHDMRSLRYLRDRFGSSADDLQLERIRNMWGHLASLGLLFHIVGYTGPVQSYCNQAQLASRRNDSWSNIQDCLGFLCRLLFVVVLVVTVLFFLLLAAANKK</sequence>
<keyword evidence="1" id="KW-1133">Transmembrane helix</keyword>
<evidence type="ECO:0000256" key="1">
    <source>
        <dbReference type="SAM" id="Phobius"/>
    </source>
</evidence>
<name>A0AAZ1X2I3_OREAU</name>
<feature type="signal peptide" evidence="2">
    <location>
        <begin position="1"/>
        <end position="26"/>
    </location>
</feature>
<evidence type="ECO:0000313" key="4">
    <source>
        <dbReference type="Proteomes" id="UP000472276"/>
    </source>
</evidence>
<protein>
    <submittedName>
        <fullName evidence="3">Uncharacterized protein</fullName>
    </submittedName>
</protein>
<keyword evidence="1" id="KW-0812">Transmembrane</keyword>
<organism evidence="3 4">
    <name type="scientific">Oreochromis aureus</name>
    <name type="common">Israeli tilapia</name>
    <name type="synonym">Chromis aureus</name>
    <dbReference type="NCBI Taxonomy" id="47969"/>
    <lineage>
        <taxon>Eukaryota</taxon>
        <taxon>Metazoa</taxon>
        <taxon>Chordata</taxon>
        <taxon>Craniata</taxon>
        <taxon>Vertebrata</taxon>
        <taxon>Euteleostomi</taxon>
        <taxon>Actinopterygii</taxon>
        <taxon>Neopterygii</taxon>
        <taxon>Teleostei</taxon>
        <taxon>Neoteleostei</taxon>
        <taxon>Acanthomorphata</taxon>
        <taxon>Ovalentaria</taxon>
        <taxon>Cichlomorphae</taxon>
        <taxon>Cichliformes</taxon>
        <taxon>Cichlidae</taxon>
        <taxon>African cichlids</taxon>
        <taxon>Pseudocrenilabrinae</taxon>
        <taxon>Oreochromini</taxon>
        <taxon>Oreochromis</taxon>
    </lineage>
</organism>
<feature type="transmembrane region" description="Helical" evidence="1">
    <location>
        <begin position="262"/>
        <end position="281"/>
    </location>
</feature>
<reference evidence="4" key="1">
    <citation type="submission" date="2020-03" db="EMBL/GenBank/DDBJ databases">
        <title>Evolution of repeat sequences and sex chromosomes of tilapia species revealed by chromosome-level genomes.</title>
        <authorList>
            <person name="Xu L."/>
            <person name="Tao W."/>
            <person name="Wang D."/>
            <person name="Zhou Q."/>
        </authorList>
    </citation>
    <scope>NUCLEOTIDE SEQUENCE [LARGE SCALE GENOMIC DNA]</scope>
    <source>
        <strain evidence="4">Israel</strain>
    </source>
</reference>
<feature type="chain" id="PRO_5044289006" evidence="2">
    <location>
        <begin position="27"/>
        <end position="284"/>
    </location>
</feature>
<keyword evidence="4" id="KW-1185">Reference proteome</keyword>
<dbReference type="Ensembl" id="ENSOABT00000074810.1">
    <property type="protein sequence ID" value="ENSOABP00000062176.1"/>
    <property type="gene ID" value="ENSOABG00000033385.1"/>
</dbReference>
<dbReference type="PANTHER" id="PTHR38706:SF2">
    <property type="match status" value="1"/>
</dbReference>
<keyword evidence="2" id="KW-0732">Signal</keyword>
<dbReference type="PANTHER" id="PTHR38706">
    <property type="entry name" value="SI:CH211-198C19.1-RELATED"/>
    <property type="match status" value="1"/>
</dbReference>
<accession>A0AAZ1X2I3</accession>
<evidence type="ECO:0000313" key="3">
    <source>
        <dbReference type="Ensembl" id="ENSOABP00000062176.1"/>
    </source>
</evidence>
<dbReference type="AlphaFoldDB" id="A0AAZ1X2I3"/>
<dbReference type="Proteomes" id="UP000472276">
    <property type="component" value="Unassembled WGS sequence"/>
</dbReference>
<keyword evidence="1" id="KW-0472">Membrane</keyword>